<keyword evidence="6 8" id="KW-0368">Histidine biosynthesis</keyword>
<gene>
    <name evidence="10" type="ORF">DLJ74_10060</name>
</gene>
<keyword evidence="5 8" id="KW-0378">Hydrolase</keyword>
<dbReference type="NCBIfam" id="TIGR01856">
    <property type="entry name" value="hisJ_fam"/>
    <property type="match status" value="1"/>
</dbReference>
<dbReference type="CDD" id="cd12110">
    <property type="entry name" value="PHP_HisPPase_Hisj_like"/>
    <property type="match status" value="1"/>
</dbReference>
<organism evidence="10 11">
    <name type="scientific">Gracilibacillus dipsosauri</name>
    <dbReference type="NCBI Taxonomy" id="178340"/>
    <lineage>
        <taxon>Bacteria</taxon>
        <taxon>Bacillati</taxon>
        <taxon>Bacillota</taxon>
        <taxon>Bacilli</taxon>
        <taxon>Bacillales</taxon>
        <taxon>Bacillaceae</taxon>
        <taxon>Gracilibacillus</taxon>
    </lineage>
</organism>
<dbReference type="Pfam" id="PF02811">
    <property type="entry name" value="PHP"/>
    <property type="match status" value="1"/>
</dbReference>
<dbReference type="InterPro" id="IPR016195">
    <property type="entry name" value="Pol/histidinol_Pase-like"/>
</dbReference>
<evidence type="ECO:0000256" key="1">
    <source>
        <dbReference type="ARBA" id="ARBA00004970"/>
    </source>
</evidence>
<dbReference type="EC" id="3.1.3.15" evidence="3 8"/>
<dbReference type="PANTHER" id="PTHR21039:SF0">
    <property type="entry name" value="HISTIDINOL-PHOSPHATASE"/>
    <property type="match status" value="1"/>
</dbReference>
<dbReference type="EMBL" id="QGTD01000008">
    <property type="protein sequence ID" value="PWU69112.1"/>
    <property type="molecule type" value="Genomic_DNA"/>
</dbReference>
<dbReference type="GO" id="GO:0004401">
    <property type="term" value="F:histidinol-phosphatase activity"/>
    <property type="evidence" value="ECO:0007669"/>
    <property type="project" value="UniProtKB-UniRule"/>
</dbReference>
<name>A0A317KZX1_9BACI</name>
<dbReference type="OrthoDB" id="9775255at2"/>
<comment type="catalytic activity">
    <reaction evidence="7 8">
        <text>L-histidinol phosphate + H2O = L-histidinol + phosphate</text>
        <dbReference type="Rhea" id="RHEA:14465"/>
        <dbReference type="ChEBI" id="CHEBI:15377"/>
        <dbReference type="ChEBI" id="CHEBI:43474"/>
        <dbReference type="ChEBI" id="CHEBI:57699"/>
        <dbReference type="ChEBI" id="CHEBI:57980"/>
        <dbReference type="EC" id="3.1.3.15"/>
    </reaction>
</comment>
<dbReference type="AlphaFoldDB" id="A0A317KZX1"/>
<evidence type="ECO:0000256" key="6">
    <source>
        <dbReference type="ARBA" id="ARBA00023102"/>
    </source>
</evidence>
<keyword evidence="11" id="KW-1185">Reference proteome</keyword>
<dbReference type="InterPro" id="IPR004013">
    <property type="entry name" value="PHP_dom"/>
</dbReference>
<dbReference type="PANTHER" id="PTHR21039">
    <property type="entry name" value="HISTIDINOL PHOSPHATASE-RELATED"/>
    <property type="match status" value="1"/>
</dbReference>
<evidence type="ECO:0000256" key="2">
    <source>
        <dbReference type="ARBA" id="ARBA00009152"/>
    </source>
</evidence>
<dbReference type="SUPFAM" id="SSF89550">
    <property type="entry name" value="PHP domain-like"/>
    <property type="match status" value="1"/>
</dbReference>
<accession>A0A317KZX1</accession>
<dbReference type="GO" id="GO:0005737">
    <property type="term" value="C:cytoplasm"/>
    <property type="evidence" value="ECO:0007669"/>
    <property type="project" value="TreeGrafter"/>
</dbReference>
<protein>
    <recommendedName>
        <fullName evidence="3 8">Histidinol-phosphatase</fullName>
        <shortName evidence="8">HolPase</shortName>
        <ecNumber evidence="3 8">3.1.3.15</ecNumber>
    </recommendedName>
</protein>
<evidence type="ECO:0000259" key="9">
    <source>
        <dbReference type="Pfam" id="PF02811"/>
    </source>
</evidence>
<proteinExistence type="inferred from homology"/>
<evidence type="ECO:0000256" key="7">
    <source>
        <dbReference type="ARBA" id="ARBA00049158"/>
    </source>
</evidence>
<dbReference type="Proteomes" id="UP000245624">
    <property type="component" value="Unassembled WGS sequence"/>
</dbReference>
<reference evidence="10 11" key="1">
    <citation type="submission" date="2018-05" db="EMBL/GenBank/DDBJ databases">
        <title>Genomic analysis of Gracilibacillus dipsosauri DD1 reveals novel features of a salt-tolerant amylase.</title>
        <authorList>
            <person name="Deutch C.E."/>
            <person name="Yang S."/>
        </authorList>
    </citation>
    <scope>NUCLEOTIDE SEQUENCE [LARGE SCALE GENOMIC DNA]</scope>
    <source>
        <strain evidence="10 11">DD1</strain>
    </source>
</reference>
<comment type="caution">
    <text evidence="10">The sequence shown here is derived from an EMBL/GenBank/DDBJ whole genome shotgun (WGS) entry which is preliminary data.</text>
</comment>
<comment type="similarity">
    <text evidence="2 8">Belongs to the PHP hydrolase family. HisK subfamily.</text>
</comment>
<feature type="domain" description="PHP" evidence="9">
    <location>
        <begin position="6"/>
        <end position="218"/>
    </location>
</feature>
<keyword evidence="4 8" id="KW-0028">Amino-acid biosynthesis</keyword>
<sequence>MKYYGDYHIHTHFCPHGTKDTISTYIEKAILLGLKEISFTEHAPLPEGFTDPTPNKDSAMRWADVEDYIRQIQQYKKEYQSDIKINLGFEVDYIEGFEQETRQFLNLFGVEIDDAILSVHMLKTPAQSYVCLDFSKEMFAEIIDEFGNVDKVYQKYYQTMEQAILSDLGTYKPIRLGHLTLIEKFKKRYKPKADYERTITSLLSLIKERKMALDVNTAGLFKEDCESIYPSLHYVRLAEEKQIPLVPGSDSHTAEHLTRGFDHMPADILYSRPTDRK</sequence>
<evidence type="ECO:0000313" key="10">
    <source>
        <dbReference type="EMBL" id="PWU69112.1"/>
    </source>
</evidence>
<evidence type="ECO:0000256" key="3">
    <source>
        <dbReference type="ARBA" id="ARBA00013085"/>
    </source>
</evidence>
<dbReference type="GO" id="GO:0000105">
    <property type="term" value="P:L-histidine biosynthetic process"/>
    <property type="evidence" value="ECO:0007669"/>
    <property type="project" value="UniProtKB-UniRule"/>
</dbReference>
<evidence type="ECO:0000256" key="5">
    <source>
        <dbReference type="ARBA" id="ARBA00022801"/>
    </source>
</evidence>
<dbReference type="InterPro" id="IPR010140">
    <property type="entry name" value="Histidinol_P_phosphatase_HisJ"/>
</dbReference>
<dbReference type="NCBIfam" id="NF005996">
    <property type="entry name" value="PRK08123.1"/>
    <property type="match status" value="1"/>
</dbReference>
<comment type="pathway">
    <text evidence="1 8">Amino-acid biosynthesis; L-histidine biosynthesis; L-histidine from 5-phospho-alpha-D-ribose 1-diphosphate: step 8/9.</text>
</comment>
<evidence type="ECO:0000313" key="11">
    <source>
        <dbReference type="Proteomes" id="UP000245624"/>
    </source>
</evidence>
<dbReference type="Gene3D" id="3.20.20.140">
    <property type="entry name" value="Metal-dependent hydrolases"/>
    <property type="match status" value="1"/>
</dbReference>
<dbReference type="UniPathway" id="UPA00031">
    <property type="reaction ID" value="UER00013"/>
</dbReference>
<evidence type="ECO:0000256" key="4">
    <source>
        <dbReference type="ARBA" id="ARBA00022605"/>
    </source>
</evidence>
<evidence type="ECO:0000256" key="8">
    <source>
        <dbReference type="RuleBase" id="RU366003"/>
    </source>
</evidence>